<sequence>MASQSIVLQNPAVLSPYISTAVISPPLPRKHPNIISCRQPACTAAVSAPNAHRSTGPTQPLLRVVSVPPSEKPKTIASSSSAPVHHYPSTDKSQNKNSPPPQSSSSLLLTTSTRTATTLLVIALAASKLLAGRIQAIYGLLPQVEPLIYSSAAPAFFAAIGEYPTTVRLDTPFAILAGGMAKWLDIYVGVLSLRCLLTWFPNIPWDKQPLSAIRDLSDPYLSLFRSVIPPVFDSLDLSPLVAFTVLGTIGTILRRF</sequence>
<dbReference type="PANTHER" id="PTHR33219">
    <property type="entry name" value="YLMG HOMOLOG PROTEIN 2, CHLOROPLASTIC"/>
    <property type="match status" value="1"/>
</dbReference>
<protein>
    <recommendedName>
        <fullName evidence="4">YlmG homolog protein 1-2, chloroplastic-like</fullName>
    </recommendedName>
</protein>
<dbReference type="AlphaFoldDB" id="A0A068U8L6"/>
<dbReference type="OrthoDB" id="2066at2759"/>
<dbReference type="STRING" id="49390.A0A068U8L6"/>
<evidence type="ECO:0000313" key="2">
    <source>
        <dbReference type="EMBL" id="CDP03953.1"/>
    </source>
</evidence>
<name>A0A068U8L6_COFCA</name>
<reference evidence="3" key="1">
    <citation type="journal article" date="2014" name="Science">
        <title>The coffee genome provides insight into the convergent evolution of caffeine biosynthesis.</title>
        <authorList>
            <person name="Denoeud F."/>
            <person name="Carretero-Paulet L."/>
            <person name="Dereeper A."/>
            <person name="Droc G."/>
            <person name="Guyot R."/>
            <person name="Pietrella M."/>
            <person name="Zheng C."/>
            <person name="Alberti A."/>
            <person name="Anthony F."/>
            <person name="Aprea G."/>
            <person name="Aury J.M."/>
            <person name="Bento P."/>
            <person name="Bernard M."/>
            <person name="Bocs S."/>
            <person name="Campa C."/>
            <person name="Cenci A."/>
            <person name="Combes M.C."/>
            <person name="Crouzillat D."/>
            <person name="Da Silva C."/>
            <person name="Daddiego L."/>
            <person name="De Bellis F."/>
            <person name="Dussert S."/>
            <person name="Garsmeur O."/>
            <person name="Gayraud T."/>
            <person name="Guignon V."/>
            <person name="Jahn K."/>
            <person name="Jamilloux V."/>
            <person name="Joet T."/>
            <person name="Labadie K."/>
            <person name="Lan T."/>
            <person name="Leclercq J."/>
            <person name="Lepelley M."/>
            <person name="Leroy T."/>
            <person name="Li L.T."/>
            <person name="Librado P."/>
            <person name="Lopez L."/>
            <person name="Munoz A."/>
            <person name="Noel B."/>
            <person name="Pallavicini A."/>
            <person name="Perrotta G."/>
            <person name="Poncet V."/>
            <person name="Pot D."/>
            <person name="Priyono X."/>
            <person name="Rigoreau M."/>
            <person name="Rouard M."/>
            <person name="Rozas J."/>
            <person name="Tranchant-Dubreuil C."/>
            <person name="VanBuren R."/>
            <person name="Zhang Q."/>
            <person name="Andrade A.C."/>
            <person name="Argout X."/>
            <person name="Bertrand B."/>
            <person name="de Kochko A."/>
            <person name="Graziosi G."/>
            <person name="Henry R.J."/>
            <person name="Jayarama X."/>
            <person name="Ming R."/>
            <person name="Nagai C."/>
            <person name="Rounsley S."/>
            <person name="Sankoff D."/>
            <person name="Giuliano G."/>
            <person name="Albert V.A."/>
            <person name="Wincker P."/>
            <person name="Lashermes P."/>
        </authorList>
    </citation>
    <scope>NUCLEOTIDE SEQUENCE [LARGE SCALE GENOMIC DNA]</scope>
    <source>
        <strain evidence="3">cv. DH200-94</strain>
    </source>
</reference>
<dbReference type="InParanoid" id="A0A068U8L6"/>
<dbReference type="InterPro" id="IPR003425">
    <property type="entry name" value="CCB3/YggT"/>
</dbReference>
<keyword evidence="3" id="KW-1185">Reference proteome</keyword>
<dbReference type="Proteomes" id="UP000295252">
    <property type="component" value="Chromosome I"/>
</dbReference>
<dbReference type="PhylomeDB" id="A0A068U8L6"/>
<gene>
    <name evidence="2" type="ORF">GSCOC_T00016467001</name>
</gene>
<dbReference type="GO" id="GO:0016020">
    <property type="term" value="C:membrane"/>
    <property type="evidence" value="ECO:0007669"/>
    <property type="project" value="InterPro"/>
</dbReference>
<accession>A0A068U8L6</accession>
<dbReference type="Gramene" id="CDP03953">
    <property type="protein sequence ID" value="CDP03953"/>
    <property type="gene ID" value="GSCOC_T00016467001"/>
</dbReference>
<dbReference type="EMBL" id="HG739095">
    <property type="protein sequence ID" value="CDP03953.1"/>
    <property type="molecule type" value="Genomic_DNA"/>
</dbReference>
<organism evidence="2 3">
    <name type="scientific">Coffea canephora</name>
    <name type="common">Robusta coffee</name>
    <dbReference type="NCBI Taxonomy" id="49390"/>
    <lineage>
        <taxon>Eukaryota</taxon>
        <taxon>Viridiplantae</taxon>
        <taxon>Streptophyta</taxon>
        <taxon>Embryophyta</taxon>
        <taxon>Tracheophyta</taxon>
        <taxon>Spermatophyta</taxon>
        <taxon>Magnoliopsida</taxon>
        <taxon>eudicotyledons</taxon>
        <taxon>Gunneridae</taxon>
        <taxon>Pentapetalae</taxon>
        <taxon>asterids</taxon>
        <taxon>lamiids</taxon>
        <taxon>Gentianales</taxon>
        <taxon>Rubiaceae</taxon>
        <taxon>Ixoroideae</taxon>
        <taxon>Gardenieae complex</taxon>
        <taxon>Bertiereae - Coffeeae clade</taxon>
        <taxon>Coffeeae</taxon>
        <taxon>Coffea</taxon>
    </lineage>
</organism>
<dbReference type="GO" id="GO:0010020">
    <property type="term" value="P:chloroplast fission"/>
    <property type="evidence" value="ECO:0007669"/>
    <property type="project" value="TreeGrafter"/>
</dbReference>
<dbReference type="Pfam" id="PF02325">
    <property type="entry name" value="CCB3_YggT"/>
    <property type="match status" value="1"/>
</dbReference>
<evidence type="ECO:0000256" key="1">
    <source>
        <dbReference type="SAM" id="MobiDB-lite"/>
    </source>
</evidence>
<evidence type="ECO:0000313" key="3">
    <source>
        <dbReference type="Proteomes" id="UP000295252"/>
    </source>
</evidence>
<dbReference type="PANTHER" id="PTHR33219:SF10">
    <property type="entry name" value="OS07G0185300 PROTEIN"/>
    <property type="match status" value="1"/>
</dbReference>
<evidence type="ECO:0008006" key="4">
    <source>
        <dbReference type="Google" id="ProtNLM"/>
    </source>
</evidence>
<proteinExistence type="predicted"/>
<feature type="region of interest" description="Disordered" evidence="1">
    <location>
        <begin position="70"/>
        <end position="107"/>
    </location>
</feature>
<dbReference type="GO" id="GO:0009507">
    <property type="term" value="C:chloroplast"/>
    <property type="evidence" value="ECO:0007669"/>
    <property type="project" value="TreeGrafter"/>
</dbReference>